<dbReference type="STRING" id="1120976.SAMN03080606_03933"/>
<dbReference type="Gene3D" id="3.40.350.10">
    <property type="entry name" value="Creatinase/prolidase N-terminal domain"/>
    <property type="match status" value="1"/>
</dbReference>
<dbReference type="PANTHER" id="PTHR46112:SF2">
    <property type="entry name" value="XAA-PRO AMINOPEPTIDASE P-RELATED"/>
    <property type="match status" value="1"/>
</dbReference>
<reference evidence="3 4" key="1">
    <citation type="submission" date="2016-10" db="EMBL/GenBank/DDBJ databases">
        <authorList>
            <person name="de Groot N.N."/>
        </authorList>
    </citation>
    <scope>NUCLEOTIDE SEQUENCE [LARGE SCALE GENOMIC DNA]</scope>
    <source>
        <strain evidence="3 4">DSM 18978</strain>
    </source>
</reference>
<feature type="domain" description="Creatinase N-terminal" evidence="2">
    <location>
        <begin position="6"/>
        <end position="143"/>
    </location>
</feature>
<dbReference type="InterPro" id="IPR000994">
    <property type="entry name" value="Pept_M24"/>
</dbReference>
<dbReference type="Pfam" id="PF01321">
    <property type="entry name" value="Creatinase_N"/>
    <property type="match status" value="1"/>
</dbReference>
<dbReference type="InterPro" id="IPR029149">
    <property type="entry name" value="Creatin/AminoP/Spt16_N"/>
</dbReference>
<gene>
    <name evidence="3" type="ORF">SAMN03080606_03933</name>
</gene>
<evidence type="ECO:0000313" key="4">
    <source>
        <dbReference type="Proteomes" id="UP000198636"/>
    </source>
</evidence>
<name>A0A1G5L1N3_9FIRM</name>
<dbReference type="SUPFAM" id="SSF55920">
    <property type="entry name" value="Creatinase/aminopeptidase"/>
    <property type="match status" value="1"/>
</dbReference>
<dbReference type="InterPro" id="IPR050659">
    <property type="entry name" value="Peptidase_M24B"/>
</dbReference>
<dbReference type="Gene3D" id="3.90.230.10">
    <property type="entry name" value="Creatinase/methionine aminopeptidase superfamily"/>
    <property type="match status" value="1"/>
</dbReference>
<protein>
    <submittedName>
        <fullName evidence="3">Xaa-Pro dipeptidase</fullName>
    </submittedName>
</protein>
<dbReference type="Pfam" id="PF00557">
    <property type="entry name" value="Peptidase_M24"/>
    <property type="match status" value="1"/>
</dbReference>
<evidence type="ECO:0000259" key="2">
    <source>
        <dbReference type="Pfam" id="PF01321"/>
    </source>
</evidence>
<dbReference type="InterPro" id="IPR000587">
    <property type="entry name" value="Creatinase_N"/>
</dbReference>
<dbReference type="PANTHER" id="PTHR46112">
    <property type="entry name" value="AMINOPEPTIDASE"/>
    <property type="match status" value="1"/>
</dbReference>
<feature type="domain" description="Peptidase M24" evidence="1">
    <location>
        <begin position="151"/>
        <end position="359"/>
    </location>
</feature>
<dbReference type="AlphaFoldDB" id="A0A1G5L1N3"/>
<dbReference type="Proteomes" id="UP000198636">
    <property type="component" value="Unassembled WGS sequence"/>
</dbReference>
<dbReference type="RefSeq" id="WP_176759114.1">
    <property type="nucleotide sequence ID" value="NZ_FMUS01000035.1"/>
</dbReference>
<organism evidence="3 4">
    <name type="scientific">Alkaliphilus peptidifermentans DSM 18978</name>
    <dbReference type="NCBI Taxonomy" id="1120976"/>
    <lineage>
        <taxon>Bacteria</taxon>
        <taxon>Bacillati</taxon>
        <taxon>Bacillota</taxon>
        <taxon>Clostridia</taxon>
        <taxon>Peptostreptococcales</taxon>
        <taxon>Natronincolaceae</taxon>
        <taxon>Alkaliphilus</taxon>
    </lineage>
</organism>
<proteinExistence type="predicted"/>
<keyword evidence="4" id="KW-1185">Reference proteome</keyword>
<evidence type="ECO:0000313" key="3">
    <source>
        <dbReference type="EMBL" id="SCZ06288.1"/>
    </source>
</evidence>
<dbReference type="EMBL" id="FMUS01000035">
    <property type="protein sequence ID" value="SCZ06288.1"/>
    <property type="molecule type" value="Genomic_DNA"/>
</dbReference>
<dbReference type="SUPFAM" id="SSF53092">
    <property type="entry name" value="Creatinase/prolidase N-terminal domain"/>
    <property type="match status" value="1"/>
</dbReference>
<dbReference type="InterPro" id="IPR036005">
    <property type="entry name" value="Creatinase/aminopeptidase-like"/>
</dbReference>
<accession>A0A1G5L1N3</accession>
<sequence>MNYKNRVNKLREHMLQNGIDVSIVLNPSTQYYFTGFLTVTYSRVIATVIEKDAVSIILPGLEEEFAKSLHASIDNVYAYYEDPHNANKGLTFMDHLTPILKKYTNGCLGVEHNTIPISLGETYKGLAFQLKDITDFIKTMRMIKEPEEIKMIKNAAKFAVNGLDETITSSKVGMSELEISQKGNNLVYKKVAEKFPHAILDMLVMAPTGIERTYLPHVITNTKKISNGDIVLHSRMVSLNGYHSACQRTYFVGTPTSKQKDIYDILLESFLATLDYIKPGVLAKDVDRVGRSIIEKAGLGECFNHRIGVGIGLDPLEDPYLRFDNDLELKEDMVVCIMPGVYVKDLGGFRICDTLILKEQGNYQNITPYTYDLKILNR</sequence>
<evidence type="ECO:0000259" key="1">
    <source>
        <dbReference type="Pfam" id="PF00557"/>
    </source>
</evidence>